<name>W1NFU8_AMBTC</name>
<gene>
    <name evidence="1" type="ORF">AMTR_s00010p00057860</name>
</gene>
<organism evidence="1 2">
    <name type="scientific">Amborella trichopoda</name>
    <dbReference type="NCBI Taxonomy" id="13333"/>
    <lineage>
        <taxon>Eukaryota</taxon>
        <taxon>Viridiplantae</taxon>
        <taxon>Streptophyta</taxon>
        <taxon>Embryophyta</taxon>
        <taxon>Tracheophyta</taxon>
        <taxon>Spermatophyta</taxon>
        <taxon>Magnoliopsida</taxon>
        <taxon>Amborellales</taxon>
        <taxon>Amborellaceae</taxon>
        <taxon>Amborella</taxon>
    </lineage>
</organism>
<dbReference type="AlphaFoldDB" id="W1NFU8"/>
<dbReference type="Gramene" id="ERM94055">
    <property type="protein sequence ID" value="ERM94055"/>
    <property type="gene ID" value="AMTR_s00010p00057860"/>
</dbReference>
<dbReference type="EMBL" id="KI397513">
    <property type="protein sequence ID" value="ERM94055.1"/>
    <property type="molecule type" value="Genomic_DNA"/>
</dbReference>
<accession>W1NFU8</accession>
<sequence>MPTLEDAISLVCKELKEVDPVLPYIGNLVAPYMFDVAESLRANPNGPQEELSFTNSLILNVEAEYFGVSP</sequence>
<keyword evidence="2" id="KW-1185">Reference proteome</keyword>
<dbReference type="Proteomes" id="UP000017836">
    <property type="component" value="Unassembled WGS sequence"/>
</dbReference>
<protein>
    <submittedName>
        <fullName evidence="1">Uncharacterized protein</fullName>
    </submittedName>
</protein>
<evidence type="ECO:0000313" key="2">
    <source>
        <dbReference type="Proteomes" id="UP000017836"/>
    </source>
</evidence>
<proteinExistence type="predicted"/>
<evidence type="ECO:0000313" key="1">
    <source>
        <dbReference type="EMBL" id="ERM94055.1"/>
    </source>
</evidence>
<reference evidence="2" key="1">
    <citation type="journal article" date="2013" name="Science">
        <title>The Amborella genome and the evolution of flowering plants.</title>
        <authorList>
            <consortium name="Amborella Genome Project"/>
        </authorList>
    </citation>
    <scope>NUCLEOTIDE SEQUENCE [LARGE SCALE GENOMIC DNA]</scope>
</reference>
<dbReference type="HOGENOM" id="CLU_2761138_0_0_1"/>